<accession>A0AAJ5EFF0</accession>
<name>A0AAJ5EFF0_9ENTE</name>
<dbReference type="Proteomes" id="UP000296883">
    <property type="component" value="Chromosome"/>
</dbReference>
<evidence type="ECO:0000256" key="3">
    <source>
        <dbReference type="SAM" id="SignalP"/>
    </source>
</evidence>
<feature type="signal peptide" evidence="3">
    <location>
        <begin position="1"/>
        <end position="27"/>
    </location>
</feature>
<evidence type="ECO:0000313" key="4">
    <source>
        <dbReference type="EMBL" id="QCA29546.1"/>
    </source>
</evidence>
<dbReference type="EMBL" id="CP038865">
    <property type="protein sequence ID" value="QCA29546.1"/>
    <property type="molecule type" value="Genomic_DNA"/>
</dbReference>
<keyword evidence="2" id="KW-0812">Transmembrane</keyword>
<reference evidence="4 6" key="2">
    <citation type="journal article" date="2020" name="Int. J. Syst. Evol. Microbiol.">
        <title>Vagococcus xieshaowenii sp. nov., isolated from snow finch (Montifringilla taczanowskii) cloacal content.</title>
        <authorList>
            <person name="Ge Y."/>
            <person name="Yang J."/>
            <person name="Lai X.H."/>
            <person name="Zhang G."/>
            <person name="Jin D."/>
            <person name="Lu S."/>
            <person name="Wang B."/>
            <person name="Huang Y."/>
            <person name="Huang Y."/>
            <person name="Ren Z."/>
            <person name="Zhang X."/>
            <person name="Xu J."/>
        </authorList>
    </citation>
    <scope>NUCLEOTIDE SEQUENCE [LARGE SCALE GENOMIC DNA]</scope>
    <source>
        <strain evidence="4">Personal::cf-49</strain>
        <strain evidence="6">personal::cf-49</strain>
    </source>
</reference>
<dbReference type="AlphaFoldDB" id="A0AAJ5EFF0"/>
<dbReference type="EMBL" id="SRHU01000009">
    <property type="protein sequence ID" value="TFZ42662.1"/>
    <property type="molecule type" value="Genomic_DNA"/>
</dbReference>
<feature type="region of interest" description="Disordered" evidence="1">
    <location>
        <begin position="45"/>
        <end position="68"/>
    </location>
</feature>
<evidence type="ECO:0000313" key="7">
    <source>
        <dbReference type="Proteomes" id="UP000297725"/>
    </source>
</evidence>
<evidence type="ECO:0000313" key="5">
    <source>
        <dbReference type="EMBL" id="TFZ42662.1"/>
    </source>
</evidence>
<organism evidence="5 7">
    <name type="scientific">Vagococcus xieshaowenii</name>
    <dbReference type="NCBI Taxonomy" id="2562451"/>
    <lineage>
        <taxon>Bacteria</taxon>
        <taxon>Bacillati</taxon>
        <taxon>Bacillota</taxon>
        <taxon>Bacilli</taxon>
        <taxon>Lactobacillales</taxon>
        <taxon>Enterococcaceae</taxon>
        <taxon>Vagococcus</taxon>
    </lineage>
</organism>
<keyword evidence="3" id="KW-0732">Signal</keyword>
<dbReference type="RefSeq" id="WP_135253838.1">
    <property type="nucleotide sequence ID" value="NZ_CP038865.1"/>
</dbReference>
<evidence type="ECO:0000256" key="2">
    <source>
        <dbReference type="SAM" id="Phobius"/>
    </source>
</evidence>
<feature type="chain" id="PRO_5042577529" description="Gram-positive cocci surface proteins LPxTG domain-containing protein" evidence="3">
    <location>
        <begin position="28"/>
        <end position="109"/>
    </location>
</feature>
<dbReference type="Proteomes" id="UP000297725">
    <property type="component" value="Unassembled WGS sequence"/>
</dbReference>
<gene>
    <name evidence="5" type="ORF">E4031_02915</name>
    <name evidence="4" type="ORF">E4Z98_09515</name>
</gene>
<keyword evidence="2" id="KW-0472">Membrane</keyword>
<protein>
    <recommendedName>
        <fullName evidence="8">Gram-positive cocci surface proteins LPxTG domain-containing protein</fullName>
    </recommendedName>
</protein>
<evidence type="ECO:0008006" key="8">
    <source>
        <dbReference type="Google" id="ProtNLM"/>
    </source>
</evidence>
<sequence length="109" mass="12181">MKKRCSLTCYFVLMLTFLLFIPTTSLANESSIGQTEASLTLAGWGDVKHPEPKKPLGPNGKSTLKETNKLPQTDEESIYILHRIGWLMIGMSLYLIVINKKNQKVGEGK</sequence>
<feature type="transmembrane region" description="Helical" evidence="2">
    <location>
        <begin position="78"/>
        <end position="97"/>
    </location>
</feature>
<evidence type="ECO:0000256" key="1">
    <source>
        <dbReference type="SAM" id="MobiDB-lite"/>
    </source>
</evidence>
<evidence type="ECO:0000313" key="6">
    <source>
        <dbReference type="Proteomes" id="UP000296883"/>
    </source>
</evidence>
<proteinExistence type="predicted"/>
<keyword evidence="2" id="KW-1133">Transmembrane helix</keyword>
<keyword evidence="6" id="KW-1185">Reference proteome</keyword>
<reference evidence="5 7" key="1">
    <citation type="submission" date="2019-03" db="EMBL/GenBank/DDBJ databases">
        <title>Vagococcus sp. was isolated fron gut of Carduelis flavirostris.</title>
        <authorList>
            <person name="Ge Y."/>
        </authorList>
    </citation>
    <scope>NUCLEOTIDE SEQUENCE [LARGE SCALE GENOMIC DNA]</scope>
    <source>
        <strain evidence="5 7">CF-210</strain>
    </source>
</reference>